<dbReference type="HOGENOM" id="CLU_030671_3_0_12"/>
<dbReference type="GO" id="GO:0019441">
    <property type="term" value="P:L-tryptophan catabolic process to kynurenine"/>
    <property type="evidence" value="ECO:0007669"/>
    <property type="project" value="InterPro"/>
</dbReference>
<protein>
    <submittedName>
        <fullName evidence="1">Cyclase family protein</fullName>
    </submittedName>
</protein>
<dbReference type="InterPro" id="IPR007325">
    <property type="entry name" value="KFase/CYL"/>
</dbReference>
<dbReference type="Proteomes" id="UP000009222">
    <property type="component" value="Chromosome"/>
</dbReference>
<dbReference type="InParanoid" id="F5Y7I3"/>
<dbReference type="AlphaFoldDB" id="F5Y7I3"/>
<dbReference type="Gene3D" id="3.50.30.50">
    <property type="entry name" value="Putative cyclase"/>
    <property type="match status" value="1"/>
</dbReference>
<dbReference type="Pfam" id="PF04199">
    <property type="entry name" value="Cyclase"/>
    <property type="match status" value="1"/>
</dbReference>
<keyword evidence="2" id="KW-1185">Reference proteome</keyword>
<proteinExistence type="predicted"/>
<reference evidence="2" key="1">
    <citation type="submission" date="2009-12" db="EMBL/GenBank/DDBJ databases">
        <title>Complete sequence of Treponema azotonutricium strain ZAS-9.</title>
        <authorList>
            <person name="Tetu S.G."/>
            <person name="Matson E."/>
            <person name="Ren Q."/>
            <person name="Seshadri R."/>
            <person name="Elbourne L."/>
            <person name="Hassan K.A."/>
            <person name="Durkin A."/>
            <person name="Radune D."/>
            <person name="Mohamoud Y."/>
            <person name="Shay R."/>
            <person name="Jin S."/>
            <person name="Zhang X."/>
            <person name="Lucey K."/>
            <person name="Ballor N.R."/>
            <person name="Ottesen E."/>
            <person name="Rosenthal R."/>
            <person name="Allen A."/>
            <person name="Leadbetter J.R."/>
            <person name="Paulsen I.T."/>
        </authorList>
    </citation>
    <scope>NUCLEOTIDE SEQUENCE [LARGE SCALE GENOMIC DNA]</scope>
    <source>
        <strain evidence="2">ATCC BAA-888 / DSM 13862 / ZAS-9</strain>
    </source>
</reference>
<evidence type="ECO:0000313" key="2">
    <source>
        <dbReference type="Proteomes" id="UP000009222"/>
    </source>
</evidence>
<evidence type="ECO:0000313" key="1">
    <source>
        <dbReference type="EMBL" id="AEF82846.1"/>
    </source>
</evidence>
<gene>
    <name evidence="1" type="ordered locus">TREAZ_1097</name>
</gene>
<accession>F5Y7I3</accession>
<dbReference type="KEGG" id="taz:TREAZ_1097"/>
<dbReference type="GO" id="GO:0004061">
    <property type="term" value="F:arylformamidase activity"/>
    <property type="evidence" value="ECO:0007669"/>
    <property type="project" value="InterPro"/>
</dbReference>
<dbReference type="SUPFAM" id="SSF102198">
    <property type="entry name" value="Putative cyclase"/>
    <property type="match status" value="1"/>
</dbReference>
<dbReference type="PANTHER" id="PTHR31118">
    <property type="entry name" value="CYCLASE-LIKE PROTEIN 2"/>
    <property type="match status" value="1"/>
</dbReference>
<dbReference type="STRING" id="545695.TREAZ_1097"/>
<reference evidence="1 2" key="2">
    <citation type="journal article" date="2011" name="ISME J.">
        <title>RNA-seq reveals cooperative metabolic interactions between two termite-gut spirochete species in co-culture.</title>
        <authorList>
            <person name="Rosenthal A.Z."/>
            <person name="Matson E.G."/>
            <person name="Eldar A."/>
            <person name="Leadbetter J.R."/>
        </authorList>
    </citation>
    <scope>NUCLEOTIDE SEQUENCE [LARGE SCALE GENOMIC DNA]</scope>
    <source>
        <strain evidence="2">ATCC BAA-888 / DSM 13862 / ZAS-9</strain>
    </source>
</reference>
<dbReference type="eggNOG" id="COG1878">
    <property type="taxonomic scope" value="Bacteria"/>
</dbReference>
<dbReference type="PANTHER" id="PTHR31118:SF12">
    <property type="entry name" value="CYCLASE-LIKE PROTEIN 2"/>
    <property type="match status" value="1"/>
</dbReference>
<dbReference type="RefSeq" id="WP_015710893.1">
    <property type="nucleotide sequence ID" value="NC_015577.1"/>
</dbReference>
<name>F5Y7I3_LEAAZ</name>
<organism evidence="1 2">
    <name type="scientific">Leadbettera azotonutricia (strain ATCC BAA-888 / DSM 13862 / ZAS-9)</name>
    <name type="common">Treponema azotonutricium</name>
    <dbReference type="NCBI Taxonomy" id="545695"/>
    <lineage>
        <taxon>Bacteria</taxon>
        <taxon>Pseudomonadati</taxon>
        <taxon>Spirochaetota</taxon>
        <taxon>Spirochaetia</taxon>
        <taxon>Spirochaetales</taxon>
        <taxon>Breznakiellaceae</taxon>
        <taxon>Leadbettera</taxon>
    </lineage>
</organism>
<dbReference type="InterPro" id="IPR037175">
    <property type="entry name" value="KFase_sf"/>
</dbReference>
<dbReference type="EMBL" id="CP001841">
    <property type="protein sequence ID" value="AEF82846.1"/>
    <property type="molecule type" value="Genomic_DNA"/>
</dbReference>
<sequence>MGEAGEMESLPEILAGIMDSAEIVDLSYTLESGMPAWPTQARYGSVVYESYDSGNAALHSMIVMSEHTGTHIDAPKHFIPHACPIDELPVKTVMGRGVRIDALNLPARGLFDENAVKAFEQKNGEINKGDIVMFRFGWDDKYRIQPNSAEYLKDWPGISKGCAEYLAEKGIKAAGCDCLAIDAFGSADEAHYVLLGKGIPIIENIKNLKVLPVFFYVIGLPNKFKGGSGSPIRLIAITGKKA</sequence>